<evidence type="ECO:0000256" key="7">
    <source>
        <dbReference type="ARBA" id="ARBA00022723"/>
    </source>
</evidence>
<dbReference type="InterPro" id="IPR020826">
    <property type="entry name" value="Transketolase_BS"/>
</dbReference>
<evidence type="ECO:0000256" key="1">
    <source>
        <dbReference type="ARBA" id="ARBA00001946"/>
    </source>
</evidence>
<evidence type="ECO:0000256" key="4">
    <source>
        <dbReference type="ARBA" id="ARBA00011738"/>
    </source>
</evidence>
<evidence type="ECO:0000256" key="12">
    <source>
        <dbReference type="NCBIfam" id="TIGR00232"/>
    </source>
</evidence>
<comment type="caution">
    <text evidence="14">The sequence shown here is derived from an EMBL/GenBank/DDBJ whole genome shotgun (WGS) entry which is preliminary data.</text>
</comment>
<keyword evidence="6" id="KW-0808">Transferase</keyword>
<comment type="cofactor">
    <cofactor evidence="2">
        <name>thiamine diphosphate</name>
        <dbReference type="ChEBI" id="CHEBI:58937"/>
    </cofactor>
</comment>
<dbReference type="SUPFAM" id="SSF52922">
    <property type="entry name" value="TK C-terminal domain-like"/>
    <property type="match status" value="1"/>
</dbReference>
<dbReference type="InterPro" id="IPR055152">
    <property type="entry name" value="Transketolase-like_C_2"/>
</dbReference>
<dbReference type="Gene3D" id="3.40.50.920">
    <property type="match status" value="1"/>
</dbReference>
<dbReference type="SMART" id="SM00861">
    <property type="entry name" value="Transket_pyr"/>
    <property type="match status" value="1"/>
</dbReference>
<evidence type="ECO:0000313" key="14">
    <source>
        <dbReference type="EMBL" id="GGB99036.1"/>
    </source>
</evidence>
<accession>A0ABQ1KIX2</accession>
<dbReference type="CDD" id="cd02012">
    <property type="entry name" value="TPP_TK"/>
    <property type="match status" value="1"/>
</dbReference>
<evidence type="ECO:0000256" key="9">
    <source>
        <dbReference type="ARBA" id="ARBA00022842"/>
    </source>
</evidence>
<proteinExistence type="inferred from homology"/>
<comment type="similarity">
    <text evidence="3">Belongs to the transketolase family.</text>
</comment>
<keyword evidence="10" id="KW-0786">Thiamine pyrophosphate</keyword>
<evidence type="ECO:0000256" key="8">
    <source>
        <dbReference type="ARBA" id="ARBA00022837"/>
    </source>
</evidence>
<protein>
    <recommendedName>
        <fullName evidence="5 12">Transketolase</fullName>
        <ecNumber evidence="5 12">2.2.1.1</ecNumber>
    </recommendedName>
</protein>
<dbReference type="InterPro" id="IPR029061">
    <property type="entry name" value="THDP-binding"/>
</dbReference>
<organism evidence="14 15">
    <name type="scientific">Marivita lacus</name>
    <dbReference type="NCBI Taxonomy" id="1323742"/>
    <lineage>
        <taxon>Bacteria</taxon>
        <taxon>Pseudomonadati</taxon>
        <taxon>Pseudomonadota</taxon>
        <taxon>Alphaproteobacteria</taxon>
        <taxon>Rhodobacterales</taxon>
        <taxon>Roseobacteraceae</taxon>
        <taxon>Marivita</taxon>
    </lineage>
</organism>
<dbReference type="InterPro" id="IPR009014">
    <property type="entry name" value="Transketo_C/PFOR_II"/>
</dbReference>
<keyword evidence="8" id="KW-0106">Calcium</keyword>
<dbReference type="PROSITE" id="PS00802">
    <property type="entry name" value="TRANSKETOLASE_2"/>
    <property type="match status" value="1"/>
</dbReference>
<comment type="catalytic activity">
    <reaction evidence="11">
        <text>D-sedoheptulose 7-phosphate + D-glyceraldehyde 3-phosphate = aldehydo-D-ribose 5-phosphate + D-xylulose 5-phosphate</text>
        <dbReference type="Rhea" id="RHEA:10508"/>
        <dbReference type="ChEBI" id="CHEBI:57483"/>
        <dbReference type="ChEBI" id="CHEBI:57737"/>
        <dbReference type="ChEBI" id="CHEBI:58273"/>
        <dbReference type="ChEBI" id="CHEBI:59776"/>
        <dbReference type="EC" id="2.2.1.1"/>
    </reaction>
</comment>
<dbReference type="SUPFAM" id="SSF52518">
    <property type="entry name" value="Thiamin diphosphate-binding fold (THDP-binding)"/>
    <property type="match status" value="2"/>
</dbReference>
<dbReference type="InterPro" id="IPR005474">
    <property type="entry name" value="Transketolase_N"/>
</dbReference>
<evidence type="ECO:0000256" key="6">
    <source>
        <dbReference type="ARBA" id="ARBA00022679"/>
    </source>
</evidence>
<dbReference type="Proteomes" id="UP000645462">
    <property type="component" value="Unassembled WGS sequence"/>
</dbReference>
<dbReference type="CDD" id="cd07033">
    <property type="entry name" value="TPP_PYR_DXS_TK_like"/>
    <property type="match status" value="1"/>
</dbReference>
<dbReference type="RefSeq" id="WP_188481337.1">
    <property type="nucleotide sequence ID" value="NZ_BMFC01000002.1"/>
</dbReference>
<dbReference type="PANTHER" id="PTHR43522">
    <property type="entry name" value="TRANSKETOLASE"/>
    <property type="match status" value="1"/>
</dbReference>
<dbReference type="InterPro" id="IPR005475">
    <property type="entry name" value="Transketolase-like_Pyr-bd"/>
</dbReference>
<dbReference type="Pfam" id="PF02779">
    <property type="entry name" value="Transket_pyr"/>
    <property type="match status" value="1"/>
</dbReference>
<keyword evidence="7" id="KW-0479">Metal-binding</keyword>
<comment type="subunit">
    <text evidence="4">Homodimer.</text>
</comment>
<dbReference type="Pfam" id="PF00456">
    <property type="entry name" value="Transketolase_N"/>
    <property type="match status" value="1"/>
</dbReference>
<dbReference type="EMBL" id="BMFC01000002">
    <property type="protein sequence ID" value="GGB99036.1"/>
    <property type="molecule type" value="Genomic_DNA"/>
</dbReference>
<dbReference type="EC" id="2.2.1.1" evidence="5 12"/>
<sequence>MDIETLKAQNPDHWNKAAAIRALTLDAVAAANSGHSGMPIGMADVATVLYEKHLKFDAARPDWHDRDRFILSAGHGSMLLYSLLYLVGDAEITLDQVKNFRQWGAKTAGHPENFLAQAIETTTGPLGQGLANSVGFAMAEEALRARFGKKLVDHHTYVIAGDGCLMEGISHEAIGIAGRQELSRLIVFWDNNNITIDGTVDLSDRTDQVARFTAAGWHVQDIDGHNPAEIDASITAAKADKRPSMIACKTHIALGHAAQDTSKGHGALTNADQNAEAKAVWGWTTGPFEVPAEIKSAWEEIGRRGAAARADWEARLAEMSASRQAEFARTMAGEAPKNLSSTIKALKKQISESAPSVATRKSSEMVLEVVNPILPETIGGSADLTGSNNTKTGDLGVFDVDNRKGRYVYWGIREHGMASAMNGMALHGGIRPYGGTFMCFTDYARPAMRLSALMQVPTVYVMTHDSIGLGEDGPTHQPIEHLAISRATPNTLVFRPADTVETAEAWEIALTQTKTPSVLSLTRQNLRTVRTEHKTKNLTAQGAYVLADAEGKRQAILMATGSEVEIAMAARDMLHAEGIGTRVVSMPCWELFEEQDEAYRKRVLPGGPVRVAVEAGIRFGWDRWLFGERGKREKSGFIGMHGFGASAPAETLYEKFGITAESVAQKVRDLVEGRWQADPRT</sequence>
<feature type="domain" description="Transketolase-like pyrimidine-binding" evidence="13">
    <location>
        <begin position="357"/>
        <end position="528"/>
    </location>
</feature>
<dbReference type="NCBIfam" id="TIGR00232">
    <property type="entry name" value="tktlase_bact"/>
    <property type="match status" value="1"/>
</dbReference>
<comment type="cofactor">
    <cofactor evidence="1">
        <name>Mg(2+)</name>
        <dbReference type="ChEBI" id="CHEBI:18420"/>
    </cofactor>
</comment>
<evidence type="ECO:0000256" key="5">
    <source>
        <dbReference type="ARBA" id="ARBA00013152"/>
    </source>
</evidence>
<dbReference type="Pfam" id="PF22613">
    <property type="entry name" value="Transketolase_C_1"/>
    <property type="match status" value="1"/>
</dbReference>
<evidence type="ECO:0000256" key="2">
    <source>
        <dbReference type="ARBA" id="ARBA00001964"/>
    </source>
</evidence>
<keyword evidence="9" id="KW-0460">Magnesium</keyword>
<dbReference type="InterPro" id="IPR005478">
    <property type="entry name" value="Transketolase_bac-like"/>
</dbReference>
<evidence type="ECO:0000256" key="11">
    <source>
        <dbReference type="ARBA" id="ARBA00049473"/>
    </source>
</evidence>
<keyword evidence="15" id="KW-1185">Reference proteome</keyword>
<evidence type="ECO:0000313" key="15">
    <source>
        <dbReference type="Proteomes" id="UP000645462"/>
    </source>
</evidence>
<evidence type="ECO:0000256" key="10">
    <source>
        <dbReference type="ARBA" id="ARBA00023052"/>
    </source>
</evidence>
<evidence type="ECO:0000256" key="3">
    <source>
        <dbReference type="ARBA" id="ARBA00007131"/>
    </source>
</evidence>
<dbReference type="InterPro" id="IPR033247">
    <property type="entry name" value="Transketolase_fam"/>
</dbReference>
<reference evidence="15" key="1">
    <citation type="journal article" date="2019" name="Int. J. Syst. Evol. Microbiol.">
        <title>The Global Catalogue of Microorganisms (GCM) 10K type strain sequencing project: providing services to taxonomists for standard genome sequencing and annotation.</title>
        <authorList>
            <consortium name="The Broad Institute Genomics Platform"/>
            <consortium name="The Broad Institute Genome Sequencing Center for Infectious Disease"/>
            <person name="Wu L."/>
            <person name="Ma J."/>
        </authorList>
    </citation>
    <scope>NUCLEOTIDE SEQUENCE [LARGE SCALE GENOMIC DNA]</scope>
    <source>
        <strain evidence="15">CGMCC 1.12478</strain>
    </source>
</reference>
<dbReference type="Gene3D" id="3.40.50.970">
    <property type="match status" value="2"/>
</dbReference>
<gene>
    <name evidence="14" type="primary">tktA</name>
    <name evidence="14" type="ORF">GCM10011363_14600</name>
</gene>
<dbReference type="PANTHER" id="PTHR43522:SF2">
    <property type="entry name" value="TRANSKETOLASE 1-RELATED"/>
    <property type="match status" value="1"/>
</dbReference>
<evidence type="ECO:0000259" key="13">
    <source>
        <dbReference type="SMART" id="SM00861"/>
    </source>
</evidence>
<name>A0ABQ1KIX2_9RHOB</name>